<protein>
    <recommendedName>
        <fullName evidence="7">Receptor ligand binding region domain-containing protein</fullName>
    </recommendedName>
</protein>
<reference evidence="8 9" key="1">
    <citation type="submission" date="2019-10" db="EMBL/GenBank/DDBJ databases">
        <title>Assembly and Annotation for the nematode Trichostrongylus colubriformis.</title>
        <authorList>
            <person name="Martin J."/>
        </authorList>
    </citation>
    <scope>NUCLEOTIDE SEQUENCE [LARGE SCALE GENOMIC DNA]</scope>
    <source>
        <strain evidence="8">G859</strain>
        <tissue evidence="8">Whole worm</tissue>
    </source>
</reference>
<dbReference type="PANTHER" id="PTHR44755:SF12">
    <property type="entry name" value="RECEPTOR LIGAND BINDING REGION DOMAIN-CONTAINING PROTEIN"/>
    <property type="match status" value="1"/>
</dbReference>
<dbReference type="GO" id="GO:0016020">
    <property type="term" value="C:membrane"/>
    <property type="evidence" value="ECO:0007669"/>
    <property type="project" value="UniProtKB-SubCell"/>
</dbReference>
<keyword evidence="2" id="KW-0812">Transmembrane</keyword>
<dbReference type="GO" id="GO:0017046">
    <property type="term" value="F:peptide hormone binding"/>
    <property type="evidence" value="ECO:0007669"/>
    <property type="project" value="TreeGrafter"/>
</dbReference>
<dbReference type="GO" id="GO:0038023">
    <property type="term" value="F:signaling receptor activity"/>
    <property type="evidence" value="ECO:0007669"/>
    <property type="project" value="TreeGrafter"/>
</dbReference>
<gene>
    <name evidence="8" type="ORF">GCK32_011404</name>
</gene>
<evidence type="ECO:0000256" key="3">
    <source>
        <dbReference type="ARBA" id="ARBA00022989"/>
    </source>
</evidence>
<evidence type="ECO:0000256" key="2">
    <source>
        <dbReference type="ARBA" id="ARBA00022692"/>
    </source>
</evidence>
<sequence>MQLSVWSPCLLAILLLYGILPVTLTQVLKTSSNRTNVVLMGHIGAVGALPNYEKVLDLARQELLADGTLGDDFDIEIISRNGCGDAFEGVAAAADLYHIEHVTAFLGPYCNGEMIPVATMANFWNVPIIAYMATANVLSNKKIYKTLVRTSLRTMNTIAESTAAFIKHYKWKKAPQSSKKVETKQEKRKEASSDSDFEAIEGELDRDIKERDELAARIRKREKEKTRNVLEQKRKIPDNKDKESYSIDKLREESRRQYLAKRKDDKLDELRKVVQDDELLFANEDLTERERKDMEYRKKVLEYAEQHEKAADIMKTKRYYVPDAKVKSIPTEYVEETEENRHGG</sequence>
<comment type="caution">
    <text evidence="8">The sequence shown here is derived from an EMBL/GenBank/DDBJ whole genome shotgun (WGS) entry which is preliminary data.</text>
</comment>
<dbReference type="Proteomes" id="UP001331761">
    <property type="component" value="Unassembled WGS sequence"/>
</dbReference>
<organism evidence="8 9">
    <name type="scientific">Trichostrongylus colubriformis</name>
    <name type="common">Black scour worm</name>
    <dbReference type="NCBI Taxonomy" id="6319"/>
    <lineage>
        <taxon>Eukaryota</taxon>
        <taxon>Metazoa</taxon>
        <taxon>Ecdysozoa</taxon>
        <taxon>Nematoda</taxon>
        <taxon>Chromadorea</taxon>
        <taxon>Rhabditida</taxon>
        <taxon>Rhabditina</taxon>
        <taxon>Rhabditomorpha</taxon>
        <taxon>Strongyloidea</taxon>
        <taxon>Trichostrongylidae</taxon>
        <taxon>Trichostrongylus</taxon>
    </lineage>
</organism>
<keyword evidence="3" id="KW-1133">Transmembrane helix</keyword>
<feature type="non-terminal residue" evidence="8">
    <location>
        <position position="344"/>
    </location>
</feature>
<comment type="subcellular location">
    <subcellularLocation>
        <location evidence="1">Membrane</location>
    </subcellularLocation>
</comment>
<evidence type="ECO:0000313" key="8">
    <source>
        <dbReference type="EMBL" id="KAK5964967.1"/>
    </source>
</evidence>
<evidence type="ECO:0000256" key="6">
    <source>
        <dbReference type="SAM" id="SignalP"/>
    </source>
</evidence>
<dbReference type="InterPro" id="IPR028082">
    <property type="entry name" value="Peripla_BP_I"/>
</dbReference>
<name>A0AAN8IDI5_TRICO</name>
<feature type="signal peptide" evidence="6">
    <location>
        <begin position="1"/>
        <end position="25"/>
    </location>
</feature>
<dbReference type="Pfam" id="PF01094">
    <property type="entry name" value="ANF_receptor"/>
    <property type="match status" value="1"/>
</dbReference>
<dbReference type="AlphaFoldDB" id="A0AAN8IDI5"/>
<keyword evidence="9" id="KW-1185">Reference proteome</keyword>
<dbReference type="InterPro" id="IPR001828">
    <property type="entry name" value="ANF_lig-bd_rcpt"/>
</dbReference>
<feature type="compositionally biased region" description="Basic and acidic residues" evidence="5">
    <location>
        <begin position="179"/>
        <end position="192"/>
    </location>
</feature>
<evidence type="ECO:0000256" key="5">
    <source>
        <dbReference type="SAM" id="MobiDB-lite"/>
    </source>
</evidence>
<dbReference type="GO" id="GO:0007165">
    <property type="term" value="P:signal transduction"/>
    <property type="evidence" value="ECO:0007669"/>
    <property type="project" value="TreeGrafter"/>
</dbReference>
<dbReference type="Gene3D" id="3.40.50.2300">
    <property type="match status" value="1"/>
</dbReference>
<feature type="domain" description="Receptor ligand binding region" evidence="7">
    <location>
        <begin position="55"/>
        <end position="173"/>
    </location>
</feature>
<keyword evidence="4" id="KW-0472">Membrane</keyword>
<keyword evidence="6" id="KW-0732">Signal</keyword>
<dbReference type="SUPFAM" id="SSF53822">
    <property type="entry name" value="Periplasmic binding protein-like I"/>
    <property type="match status" value="1"/>
</dbReference>
<evidence type="ECO:0000256" key="1">
    <source>
        <dbReference type="ARBA" id="ARBA00004370"/>
    </source>
</evidence>
<evidence type="ECO:0000256" key="4">
    <source>
        <dbReference type="ARBA" id="ARBA00023136"/>
    </source>
</evidence>
<dbReference type="PANTHER" id="PTHR44755">
    <property type="entry name" value="NATRIURETIC PEPTIDE RECEPTOR 3-RELATED"/>
    <property type="match status" value="1"/>
</dbReference>
<evidence type="ECO:0000313" key="9">
    <source>
        <dbReference type="Proteomes" id="UP001331761"/>
    </source>
</evidence>
<feature type="region of interest" description="Disordered" evidence="5">
    <location>
        <begin position="176"/>
        <end position="196"/>
    </location>
</feature>
<dbReference type="InterPro" id="IPR052612">
    <property type="entry name" value="ANP_Clearance_Receptor"/>
</dbReference>
<proteinExistence type="predicted"/>
<dbReference type="EMBL" id="WIXE01025149">
    <property type="protein sequence ID" value="KAK5964967.1"/>
    <property type="molecule type" value="Genomic_DNA"/>
</dbReference>
<feature type="chain" id="PRO_5043023155" description="Receptor ligand binding region domain-containing protein" evidence="6">
    <location>
        <begin position="26"/>
        <end position="344"/>
    </location>
</feature>
<evidence type="ECO:0000259" key="7">
    <source>
        <dbReference type="Pfam" id="PF01094"/>
    </source>
</evidence>
<feature type="region of interest" description="Disordered" evidence="5">
    <location>
        <begin position="223"/>
        <end position="248"/>
    </location>
</feature>
<accession>A0AAN8IDI5</accession>